<evidence type="ECO:0000256" key="5">
    <source>
        <dbReference type="ARBA" id="ARBA00022857"/>
    </source>
</evidence>
<dbReference type="SUPFAM" id="SSF51735">
    <property type="entry name" value="NAD(P)-binding Rossmann-fold domains"/>
    <property type="match status" value="1"/>
</dbReference>
<evidence type="ECO:0000256" key="4">
    <source>
        <dbReference type="ARBA" id="ARBA00022832"/>
    </source>
</evidence>
<evidence type="ECO:0000256" key="1">
    <source>
        <dbReference type="ARBA" id="ARBA00004173"/>
    </source>
</evidence>
<keyword evidence="15" id="KW-1185">Reference proteome</keyword>
<proteinExistence type="inferred from homology"/>
<dbReference type="InterPro" id="IPR011032">
    <property type="entry name" value="GroES-like_sf"/>
</dbReference>
<reference evidence="14" key="1">
    <citation type="submission" date="2022-08" db="EMBL/GenBank/DDBJ databases">
        <authorList>
            <consortium name="DOE Joint Genome Institute"/>
            <person name="Min B."/>
            <person name="Riley R."/>
            <person name="Sierra-Patev S."/>
            <person name="Naranjo-Ortiz M."/>
            <person name="Looney B."/>
            <person name="Konkel Z."/>
            <person name="Slot J.C."/>
            <person name="Sakamoto Y."/>
            <person name="Steenwyk J.L."/>
            <person name="Rokas A."/>
            <person name="Carro J."/>
            <person name="Camarero S."/>
            <person name="Ferreira P."/>
            <person name="Molpeceres G."/>
            <person name="Ruiz-Duenas F.J."/>
            <person name="Serrano A."/>
            <person name="Henrissat B."/>
            <person name="Drula E."/>
            <person name="Hughes K.W."/>
            <person name="Mata J.L."/>
            <person name="Ishikawa N.K."/>
            <person name="Vargas-Isla R."/>
            <person name="Ushijima S."/>
            <person name="Smith C.A."/>
            <person name="Ahrendt S."/>
            <person name="Andreopoulos W."/>
            <person name="He G."/>
            <person name="Labutti K."/>
            <person name="Lipzen A."/>
            <person name="Ng V."/>
            <person name="Sandor L."/>
            <person name="Barry K."/>
            <person name="Martinez A.T."/>
            <person name="Xiao Y."/>
            <person name="Gibbons J.G."/>
            <person name="Terashima K."/>
            <person name="Hibbett D.S."/>
            <person name="Grigoriev I.V."/>
        </authorList>
    </citation>
    <scope>NUCLEOTIDE SEQUENCE</scope>
    <source>
        <strain evidence="14">TFB9207</strain>
    </source>
</reference>
<dbReference type="Proteomes" id="UP001163846">
    <property type="component" value="Unassembled WGS sequence"/>
</dbReference>
<gene>
    <name evidence="14" type="ORF">F5878DRAFT_541745</name>
</gene>
<dbReference type="InterPro" id="IPR013149">
    <property type="entry name" value="ADH-like_C"/>
</dbReference>
<evidence type="ECO:0000256" key="6">
    <source>
        <dbReference type="ARBA" id="ARBA00022946"/>
    </source>
</evidence>
<evidence type="ECO:0000256" key="2">
    <source>
        <dbReference type="ARBA" id="ARBA00010371"/>
    </source>
</evidence>
<dbReference type="CDD" id="cd08290">
    <property type="entry name" value="ETR"/>
    <property type="match status" value="1"/>
</dbReference>
<dbReference type="GO" id="GO:0006633">
    <property type="term" value="P:fatty acid biosynthetic process"/>
    <property type="evidence" value="ECO:0007669"/>
    <property type="project" value="UniProtKB-KW"/>
</dbReference>
<comment type="caution">
    <text evidence="14">The sequence shown here is derived from an EMBL/GenBank/DDBJ whole genome shotgun (WGS) entry which is preliminary data.</text>
</comment>
<feature type="domain" description="Enoyl reductase (ER)" evidence="13">
    <location>
        <begin position="44"/>
        <end position="389"/>
    </location>
</feature>
<evidence type="ECO:0000259" key="13">
    <source>
        <dbReference type="SMART" id="SM00829"/>
    </source>
</evidence>
<evidence type="ECO:0000313" key="15">
    <source>
        <dbReference type="Proteomes" id="UP001163846"/>
    </source>
</evidence>
<evidence type="ECO:0000313" key="14">
    <source>
        <dbReference type="EMBL" id="KAJ3836233.1"/>
    </source>
</evidence>
<keyword evidence="10" id="KW-0275">Fatty acid biosynthesis</keyword>
<dbReference type="SMART" id="SM00829">
    <property type="entry name" value="PKS_ER"/>
    <property type="match status" value="1"/>
</dbReference>
<dbReference type="GO" id="GO:0005739">
    <property type="term" value="C:mitochondrion"/>
    <property type="evidence" value="ECO:0007669"/>
    <property type="project" value="UniProtKB-SubCell"/>
</dbReference>
<evidence type="ECO:0000256" key="12">
    <source>
        <dbReference type="ARBA" id="ARBA00048843"/>
    </source>
</evidence>
<evidence type="ECO:0000256" key="11">
    <source>
        <dbReference type="ARBA" id="ARBA00038963"/>
    </source>
</evidence>
<keyword evidence="6" id="KW-0809">Transit peptide</keyword>
<comment type="subcellular location">
    <subcellularLocation>
        <location evidence="1">Mitochondrion</location>
    </subcellularLocation>
</comment>
<dbReference type="InterPro" id="IPR036291">
    <property type="entry name" value="NAD(P)-bd_dom_sf"/>
</dbReference>
<evidence type="ECO:0000256" key="3">
    <source>
        <dbReference type="ARBA" id="ARBA00022516"/>
    </source>
</evidence>
<dbReference type="PANTHER" id="PTHR43981:SF2">
    <property type="entry name" value="ENOYL-[ACYL-CARRIER-PROTEIN] REDUCTASE, MITOCHONDRIAL"/>
    <property type="match status" value="1"/>
</dbReference>
<keyword evidence="5" id="KW-0521">NADP</keyword>
<dbReference type="Pfam" id="PF00107">
    <property type="entry name" value="ADH_zinc_N"/>
    <property type="match status" value="1"/>
</dbReference>
<dbReference type="SUPFAM" id="SSF50129">
    <property type="entry name" value="GroES-like"/>
    <property type="match status" value="1"/>
</dbReference>
<evidence type="ECO:0000256" key="9">
    <source>
        <dbReference type="ARBA" id="ARBA00023128"/>
    </source>
</evidence>
<evidence type="ECO:0000256" key="10">
    <source>
        <dbReference type="ARBA" id="ARBA00023160"/>
    </source>
</evidence>
<keyword evidence="9" id="KW-0496">Mitochondrion</keyword>
<dbReference type="FunFam" id="3.40.50.720:FF:000112">
    <property type="entry name" value="Enoyl-[acyl-carrier-protein] reductase 1, mitochondrial"/>
    <property type="match status" value="1"/>
</dbReference>
<accession>A0AA38P553</accession>
<dbReference type="AlphaFoldDB" id="A0AA38P553"/>
<evidence type="ECO:0000256" key="8">
    <source>
        <dbReference type="ARBA" id="ARBA00023098"/>
    </source>
</evidence>
<dbReference type="InterPro" id="IPR013154">
    <property type="entry name" value="ADH-like_N"/>
</dbReference>
<keyword evidence="3" id="KW-0444">Lipid biosynthesis</keyword>
<sequence length="398" mass="43138">MPISLSSTPMFSRIISQSSSRAFSTSSALLNRCIVYTQNGDPAQVLSAITYPKLPSPPPNTVNLKFLLSPINPADINTIEGVYPSRPKPTSNIATSGLGSQDQPVFVGGNEGLAQVVDVGEGVQGLENGDWVVMDQPQLGTWSTSRNVPFHGVIKLPASGLTEAHGATMTVNPTTAYNMLDGFVKLQEGDWVVQNGANSAVGQLVIQIAKERGLNTINFVRSRDDMGPLVTHLESLGATKVLTYDDLNDRSLRSKIKEWTGGQDIRLALNCVGGDPTTAMAKLLGQDSHLVSYGAMSKKPLSLPTSLHIFKNLTSHGFWQTNWSRTHSRTEKEELITKLAEMMKEGKLKAPEHTIITIGPQVSDEEATEKVRSIFAEMAEGKFRKKVLLKLEEPAACA</sequence>
<keyword evidence="4" id="KW-0276">Fatty acid metabolism</keyword>
<comment type="catalytic activity">
    <reaction evidence="12">
        <text>a 2,3-saturated acyl-[ACP] + NADP(+) = a (2E)-enoyl-[ACP] + NADPH + H(+)</text>
        <dbReference type="Rhea" id="RHEA:22564"/>
        <dbReference type="Rhea" id="RHEA-COMP:9925"/>
        <dbReference type="Rhea" id="RHEA-COMP:9926"/>
        <dbReference type="ChEBI" id="CHEBI:15378"/>
        <dbReference type="ChEBI" id="CHEBI:57783"/>
        <dbReference type="ChEBI" id="CHEBI:58349"/>
        <dbReference type="ChEBI" id="CHEBI:78784"/>
        <dbReference type="ChEBI" id="CHEBI:78785"/>
        <dbReference type="EC" id="1.3.1.104"/>
    </reaction>
</comment>
<dbReference type="PANTHER" id="PTHR43981">
    <property type="entry name" value="ENOYL-[ACYL-CARRIER-PROTEIN] REDUCTASE, MITOCHONDRIAL"/>
    <property type="match status" value="1"/>
</dbReference>
<keyword evidence="8" id="KW-0443">Lipid metabolism</keyword>
<dbReference type="InterPro" id="IPR051034">
    <property type="entry name" value="Mito_Enoyl-ACP_Reductase"/>
</dbReference>
<dbReference type="EMBL" id="MU806338">
    <property type="protein sequence ID" value="KAJ3836233.1"/>
    <property type="molecule type" value="Genomic_DNA"/>
</dbReference>
<dbReference type="Pfam" id="PF08240">
    <property type="entry name" value="ADH_N"/>
    <property type="match status" value="1"/>
</dbReference>
<keyword evidence="7" id="KW-0560">Oxidoreductase</keyword>
<organism evidence="14 15">
    <name type="scientific">Lentinula raphanica</name>
    <dbReference type="NCBI Taxonomy" id="153919"/>
    <lineage>
        <taxon>Eukaryota</taxon>
        <taxon>Fungi</taxon>
        <taxon>Dikarya</taxon>
        <taxon>Basidiomycota</taxon>
        <taxon>Agaricomycotina</taxon>
        <taxon>Agaricomycetes</taxon>
        <taxon>Agaricomycetidae</taxon>
        <taxon>Agaricales</taxon>
        <taxon>Marasmiineae</taxon>
        <taxon>Omphalotaceae</taxon>
        <taxon>Lentinula</taxon>
    </lineage>
</organism>
<protein>
    <recommendedName>
        <fullName evidence="11">enoyl-[acyl-carrier-protein] reductase</fullName>
        <ecNumber evidence="11">1.3.1.104</ecNumber>
    </recommendedName>
</protein>
<dbReference type="Gene3D" id="3.90.180.10">
    <property type="entry name" value="Medium-chain alcohol dehydrogenases, catalytic domain"/>
    <property type="match status" value="1"/>
</dbReference>
<dbReference type="InterPro" id="IPR020843">
    <property type="entry name" value="ER"/>
</dbReference>
<name>A0AA38P553_9AGAR</name>
<dbReference type="Gene3D" id="3.40.50.720">
    <property type="entry name" value="NAD(P)-binding Rossmann-like Domain"/>
    <property type="match status" value="1"/>
</dbReference>
<comment type="similarity">
    <text evidence="2">Belongs to the zinc-containing alcohol dehydrogenase family. Quinone oxidoreductase subfamily.</text>
</comment>
<dbReference type="GO" id="GO:0141148">
    <property type="term" value="F:enoyl-[acyl-carrier-protein] reductase (NADPH) activity"/>
    <property type="evidence" value="ECO:0007669"/>
    <property type="project" value="UniProtKB-EC"/>
</dbReference>
<evidence type="ECO:0000256" key="7">
    <source>
        <dbReference type="ARBA" id="ARBA00023002"/>
    </source>
</evidence>
<dbReference type="EC" id="1.3.1.104" evidence="11"/>